<dbReference type="InterPro" id="IPR044303">
    <property type="entry name" value="ZAT1/4/9"/>
</dbReference>
<reference evidence="4 5" key="1">
    <citation type="submission" date="2019-12" db="EMBL/GenBank/DDBJ databases">
        <authorList>
            <person name="Scholz U."/>
            <person name="Mascher M."/>
            <person name="Fiebig A."/>
        </authorList>
    </citation>
    <scope>NUCLEOTIDE SEQUENCE</scope>
</reference>
<dbReference type="PROSITE" id="PS00028">
    <property type="entry name" value="ZINC_FINGER_C2H2_1"/>
    <property type="match status" value="3"/>
</dbReference>
<dbReference type="InterPro" id="IPR036236">
    <property type="entry name" value="Znf_C2H2_sf"/>
</dbReference>
<keyword evidence="1" id="KW-0862">Zinc</keyword>
<feature type="compositionally biased region" description="Basic and acidic residues" evidence="2">
    <location>
        <begin position="207"/>
        <end position="220"/>
    </location>
</feature>
<feature type="region of interest" description="Disordered" evidence="2">
    <location>
        <begin position="192"/>
        <end position="238"/>
    </location>
</feature>
<dbReference type="Proteomes" id="UP001189122">
    <property type="component" value="Unassembled WGS sequence"/>
</dbReference>
<dbReference type="PANTHER" id="PTHR46326">
    <property type="entry name" value="ZINC FINGER PROTEIN ZAT1-RELATED"/>
    <property type="match status" value="1"/>
</dbReference>
<dbReference type="InterPro" id="IPR013087">
    <property type="entry name" value="Znf_C2H2_type"/>
</dbReference>
<protein>
    <recommendedName>
        <fullName evidence="3">C2H2-type domain-containing protein</fullName>
    </recommendedName>
</protein>
<dbReference type="AlphaFoldDB" id="A0A7I8J9N6"/>
<dbReference type="PROSITE" id="PS50157">
    <property type="entry name" value="ZINC_FINGER_C2H2_2"/>
    <property type="match status" value="3"/>
</dbReference>
<gene>
    <name evidence="4" type="ORF">SI7747_10013183</name>
</gene>
<evidence type="ECO:0000259" key="3">
    <source>
        <dbReference type="PROSITE" id="PS50157"/>
    </source>
</evidence>
<feature type="domain" description="C2H2-type" evidence="3">
    <location>
        <begin position="4"/>
        <end position="26"/>
    </location>
</feature>
<feature type="region of interest" description="Disordered" evidence="2">
    <location>
        <begin position="121"/>
        <end position="174"/>
    </location>
</feature>
<feature type="compositionally biased region" description="Basic residues" evidence="2">
    <location>
        <begin position="136"/>
        <end position="148"/>
    </location>
</feature>
<evidence type="ECO:0000313" key="4">
    <source>
        <dbReference type="EMBL" id="CAA2627530.1"/>
    </source>
</evidence>
<sequence length="409" mass="44234">MEKHTCKLCFRRFSNGRALGGHMRSHITAAAPTGAPKIQVQHPPSPSFSASASEEVAEVTDRAGPVLMVEGVLVAGSDDGKQFVYYGLRENPRKSFRLVDPEFSSTFPAVDYVAPGGSSIVLQDRESETESSKPPSLRRRSKRRRRSSHPPPATQPEPSFDPEPVSSVSNSTPEEDVARCLMMLSRDVWTSGFSPEKKPKCSNRGRAPREEAAAENRQSDDDSEEELTTMAKARRGGRSRYQCGTCKKVFRSYQALGGHRASHKNIKACVAPAAVTGEDEENEKDVHPHTENQIQEADSEVNFPPSTGSTDRRIHECPVCFRVFGSGQALGGHKRSHLAQSSSSMNPSPVKVAPTVAATKKATATAASAVSPVHGYGGRMLVGESLIDLNLPPPADEEGELSAVFDAEQ</sequence>
<dbReference type="PANTHER" id="PTHR46326:SF2">
    <property type="entry name" value="ZINC FINGER PROTEIN ZAT1-RELATED"/>
    <property type="match status" value="1"/>
</dbReference>
<dbReference type="GO" id="GO:0008270">
    <property type="term" value="F:zinc ion binding"/>
    <property type="evidence" value="ECO:0007669"/>
    <property type="project" value="UniProtKB-KW"/>
</dbReference>
<accession>A0A7I8J9N6</accession>
<evidence type="ECO:0000313" key="5">
    <source>
        <dbReference type="Proteomes" id="UP001189122"/>
    </source>
</evidence>
<feature type="domain" description="C2H2-type" evidence="3">
    <location>
        <begin position="315"/>
        <end position="342"/>
    </location>
</feature>
<dbReference type="SMART" id="SM00355">
    <property type="entry name" value="ZnF_C2H2"/>
    <property type="match status" value="3"/>
</dbReference>
<dbReference type="EMBL" id="CACRZD030000010">
    <property type="protein sequence ID" value="CAA6666790.1"/>
    <property type="molecule type" value="Genomic_DNA"/>
</dbReference>
<dbReference type="Gene3D" id="3.30.160.60">
    <property type="entry name" value="Classic Zinc Finger"/>
    <property type="match status" value="1"/>
</dbReference>
<dbReference type="Pfam" id="PF13912">
    <property type="entry name" value="zf-C2H2_6"/>
    <property type="match status" value="3"/>
</dbReference>
<feature type="domain" description="C2H2-type" evidence="3">
    <location>
        <begin position="241"/>
        <end position="268"/>
    </location>
</feature>
<keyword evidence="1" id="KW-0479">Metal-binding</keyword>
<feature type="compositionally biased region" description="Pro residues" evidence="2">
    <location>
        <begin position="149"/>
        <end position="161"/>
    </location>
</feature>
<dbReference type="GO" id="GO:0006355">
    <property type="term" value="P:regulation of DNA-templated transcription"/>
    <property type="evidence" value="ECO:0007669"/>
    <property type="project" value="InterPro"/>
</dbReference>
<organism evidence="4">
    <name type="scientific">Spirodela intermedia</name>
    <name type="common">Intermediate duckweed</name>
    <dbReference type="NCBI Taxonomy" id="51605"/>
    <lineage>
        <taxon>Eukaryota</taxon>
        <taxon>Viridiplantae</taxon>
        <taxon>Streptophyta</taxon>
        <taxon>Embryophyta</taxon>
        <taxon>Tracheophyta</taxon>
        <taxon>Spermatophyta</taxon>
        <taxon>Magnoliopsida</taxon>
        <taxon>Liliopsida</taxon>
        <taxon>Araceae</taxon>
        <taxon>Lemnoideae</taxon>
        <taxon>Spirodela</taxon>
    </lineage>
</organism>
<evidence type="ECO:0000256" key="2">
    <source>
        <dbReference type="SAM" id="MobiDB-lite"/>
    </source>
</evidence>
<evidence type="ECO:0000256" key="1">
    <source>
        <dbReference type="PROSITE-ProRule" id="PRU00042"/>
    </source>
</evidence>
<keyword evidence="1" id="KW-0863">Zinc-finger</keyword>
<dbReference type="EMBL" id="LR743597">
    <property type="protein sequence ID" value="CAA2627530.1"/>
    <property type="molecule type" value="Genomic_DNA"/>
</dbReference>
<name>A0A7I8J9N6_SPIIN</name>
<keyword evidence="5" id="KW-1185">Reference proteome</keyword>
<proteinExistence type="predicted"/>
<feature type="region of interest" description="Disordered" evidence="2">
    <location>
        <begin position="283"/>
        <end position="310"/>
    </location>
</feature>
<dbReference type="SUPFAM" id="SSF57667">
    <property type="entry name" value="beta-beta-alpha zinc fingers"/>
    <property type="match status" value="1"/>
</dbReference>